<organism evidence="1 2">
    <name type="scientific">Mycoplasma haematolamae (strain Purdue)</name>
    <dbReference type="NCBI Taxonomy" id="1212765"/>
    <lineage>
        <taxon>Bacteria</taxon>
        <taxon>Bacillati</taxon>
        <taxon>Mycoplasmatota</taxon>
        <taxon>Mollicutes</taxon>
        <taxon>Mycoplasmataceae</taxon>
        <taxon>Mycoplasma</taxon>
    </lineage>
</organism>
<dbReference type="PATRIC" id="fig|1212765.3.peg.944"/>
<evidence type="ECO:0000313" key="2">
    <source>
        <dbReference type="Proteomes" id="UP000006502"/>
    </source>
</evidence>
<evidence type="ECO:0000313" key="1">
    <source>
        <dbReference type="EMBL" id="AFO52413.1"/>
    </source>
</evidence>
<accession>I7BKJ4</accession>
<reference evidence="1 2" key="1">
    <citation type="journal article" date="2012" name="J. Bacteriol.">
        <title>Genome Sequence of "Candidatus Mycoplasma haemolamae" Strain Purdue, a Red Blood Cell Pathogen of Alpacas (Vicugna pacos) and Llamas (Lama glama).</title>
        <authorList>
            <person name="Guimaraes A.M."/>
            <person name="Toth B."/>
            <person name="Santos A.P."/>
            <person name="do Nascimento N.C."/>
            <person name="Kritchevsky J.E."/>
            <person name="Messick J.B."/>
        </authorList>
    </citation>
    <scope>NUCLEOTIDE SEQUENCE [LARGE SCALE GENOMIC DNA]</scope>
    <source>
        <strain evidence="1 2">Purdue</strain>
    </source>
</reference>
<dbReference type="EMBL" id="CP003731">
    <property type="protein sequence ID" value="AFO52413.1"/>
    <property type="molecule type" value="Genomic_DNA"/>
</dbReference>
<dbReference type="AlphaFoldDB" id="I7BKJ4"/>
<dbReference type="STRING" id="1212765.MHLP_04165"/>
<reference evidence="2" key="2">
    <citation type="submission" date="2012-07" db="EMBL/GenBank/DDBJ databases">
        <title>Complete genome sequence of 'Candidatus Mycoplasma haemolamae'.</title>
        <authorList>
            <person name="Guimaraes A.M.S."/>
            <person name="Toth B."/>
            <person name="Santos A.P."/>
            <person name="Nascimento N.C."/>
            <person name="Sojka J.E."/>
            <person name="Messick J.B."/>
        </authorList>
    </citation>
    <scope>NUCLEOTIDE SEQUENCE [LARGE SCALE GENOMIC DNA]</scope>
    <source>
        <strain evidence="2">Purdue</strain>
    </source>
</reference>
<dbReference type="Proteomes" id="UP000006502">
    <property type="component" value="Chromosome"/>
</dbReference>
<protein>
    <submittedName>
        <fullName evidence="1">Uncharacterized protein</fullName>
    </submittedName>
</protein>
<proteinExistence type="predicted"/>
<sequence length="118" mass="13485">MTGVTANVVISSAYQVNGGITLDFEQMDDDVIRGTFDRTNEVKKRQYELYTNWKNGAATWYISNCWKTENLRGSTLENCQKHKANYRNSPEVTKQDVKWEDLVAFLRGLEGKAGISQK</sequence>
<dbReference type="KEGG" id="mhl:MHLP_04165"/>
<name>I7BKJ4_MYCHA</name>
<gene>
    <name evidence="1" type="ordered locus">MHLP_04165</name>
</gene>
<keyword evidence="2" id="KW-1185">Reference proteome</keyword>
<dbReference type="HOGENOM" id="CLU_157200_0_0_14"/>